<dbReference type="EMBL" id="CP147403">
    <property type="protein sequence ID" value="WXB91358.1"/>
    <property type="molecule type" value="Genomic_DNA"/>
</dbReference>
<protein>
    <submittedName>
        <fullName evidence="1">SDR family NAD(P)-dependent oxidoreductase</fullName>
    </submittedName>
</protein>
<organism evidence="1 2">
    <name type="scientific">Metabacillus rhizosphaerae</name>
    <dbReference type="NCBI Taxonomy" id="3117747"/>
    <lineage>
        <taxon>Bacteria</taxon>
        <taxon>Bacillati</taxon>
        <taxon>Bacillota</taxon>
        <taxon>Bacilli</taxon>
        <taxon>Bacillales</taxon>
        <taxon>Bacillaceae</taxon>
        <taxon>Metabacillus</taxon>
    </lineage>
</organism>
<dbReference type="Proteomes" id="UP001368328">
    <property type="component" value="Chromosome"/>
</dbReference>
<gene>
    <name evidence="1" type="ORF">WCV66_17135</name>
</gene>
<name>A0ABZ2N102_9BACI</name>
<keyword evidence="2" id="KW-1185">Reference proteome</keyword>
<accession>A0ABZ2N102</accession>
<dbReference type="InterPro" id="IPR002347">
    <property type="entry name" value="SDR_fam"/>
</dbReference>
<reference evidence="1 2" key="1">
    <citation type="submission" date="2024-02" db="EMBL/GenBank/DDBJ databases">
        <title>Seven novel Bacillus-like species.</title>
        <authorList>
            <person name="Liu G."/>
        </authorList>
    </citation>
    <scope>NUCLEOTIDE SEQUENCE [LARGE SCALE GENOMIC DNA]</scope>
    <source>
        <strain evidence="1 2">FJAT-53654</strain>
    </source>
</reference>
<dbReference type="RefSeq" id="WP_338789475.1">
    <property type="nucleotide sequence ID" value="NZ_CP147403.1"/>
</dbReference>
<evidence type="ECO:0000313" key="2">
    <source>
        <dbReference type="Proteomes" id="UP001368328"/>
    </source>
</evidence>
<dbReference type="SUPFAM" id="SSF51735">
    <property type="entry name" value="NAD(P)-binding Rossmann-fold domains"/>
    <property type="match status" value="1"/>
</dbReference>
<dbReference type="Gene3D" id="3.40.50.720">
    <property type="entry name" value="NAD(P)-binding Rossmann-like Domain"/>
    <property type="match status" value="1"/>
</dbReference>
<dbReference type="InterPro" id="IPR036291">
    <property type="entry name" value="NAD(P)-bd_dom_sf"/>
</dbReference>
<dbReference type="PRINTS" id="PR00081">
    <property type="entry name" value="GDHRDH"/>
</dbReference>
<proteinExistence type="predicted"/>
<evidence type="ECO:0000313" key="1">
    <source>
        <dbReference type="EMBL" id="WXB91358.1"/>
    </source>
</evidence>
<dbReference type="Pfam" id="PF00106">
    <property type="entry name" value="adh_short"/>
    <property type="match status" value="1"/>
</dbReference>
<sequence length="40" mass="4163">MKDHAVYCATKGGVNQLTRVLALEGSSQGINVNAVAPTFT</sequence>